<evidence type="ECO:0000313" key="2">
    <source>
        <dbReference type="EMBL" id="RLN09089.1"/>
    </source>
</evidence>
<dbReference type="EMBL" id="PQIB02000007">
    <property type="protein sequence ID" value="RLN09089.1"/>
    <property type="molecule type" value="Genomic_DNA"/>
</dbReference>
<evidence type="ECO:0000313" key="3">
    <source>
        <dbReference type="Proteomes" id="UP000275267"/>
    </source>
</evidence>
<reference evidence="3" key="1">
    <citation type="journal article" date="2019" name="Nat. Commun.">
        <title>The genome of broomcorn millet.</title>
        <authorList>
            <person name="Zou C."/>
            <person name="Miki D."/>
            <person name="Li D."/>
            <person name="Tang Q."/>
            <person name="Xiao L."/>
            <person name="Rajput S."/>
            <person name="Deng P."/>
            <person name="Jia W."/>
            <person name="Huang R."/>
            <person name="Zhang M."/>
            <person name="Sun Y."/>
            <person name="Hu J."/>
            <person name="Fu X."/>
            <person name="Schnable P.S."/>
            <person name="Li F."/>
            <person name="Zhang H."/>
            <person name="Feng B."/>
            <person name="Zhu X."/>
            <person name="Liu R."/>
            <person name="Schnable J.C."/>
            <person name="Zhu J.-K."/>
            <person name="Zhang H."/>
        </authorList>
    </citation>
    <scope>NUCLEOTIDE SEQUENCE [LARGE SCALE GENOMIC DNA]</scope>
</reference>
<dbReference type="AlphaFoldDB" id="A0A3L6RTJ5"/>
<feature type="region of interest" description="Disordered" evidence="1">
    <location>
        <begin position="177"/>
        <end position="205"/>
    </location>
</feature>
<feature type="compositionally biased region" description="Polar residues" evidence="1">
    <location>
        <begin position="178"/>
        <end position="189"/>
    </location>
</feature>
<name>A0A3L6RTJ5_PANMI</name>
<sequence length="301" mass="33132">MQRDNISDDDIVRNFLIVALVTFLCSNSNVYPSTEYLKPLIDVKKAKGWDWSKFVHYWLFKQIKKYNTLKKEPDHATIAMGGCMYIVCLLPLKSTCYHKHSGSTTPSPTCINDGVIFKKKLTDTVEGNMSQETLDGVTALYMKHAAGQNGSASENAQNIIVDVINYFYQRAQLDKRSGSSQVNDQSSTPDAAPDAGANIDNNTKNDNTAICEMYDNVTTTEGHSPDYAHVDGNVDTAGPQGQRSGDTELAPSSGGDCNSLPNSVTETVKVSRSFNCTPEHFDSSQVYFEKKECKATGFTSR</sequence>
<accession>A0A3L6RTJ5</accession>
<dbReference type="OrthoDB" id="679318at2759"/>
<evidence type="ECO:0000256" key="1">
    <source>
        <dbReference type="SAM" id="MobiDB-lite"/>
    </source>
</evidence>
<dbReference type="Proteomes" id="UP000275267">
    <property type="component" value="Unassembled WGS sequence"/>
</dbReference>
<feature type="region of interest" description="Disordered" evidence="1">
    <location>
        <begin position="222"/>
        <end position="262"/>
    </location>
</feature>
<organism evidence="2 3">
    <name type="scientific">Panicum miliaceum</name>
    <name type="common">Proso millet</name>
    <name type="synonym">Broomcorn millet</name>
    <dbReference type="NCBI Taxonomy" id="4540"/>
    <lineage>
        <taxon>Eukaryota</taxon>
        <taxon>Viridiplantae</taxon>
        <taxon>Streptophyta</taxon>
        <taxon>Embryophyta</taxon>
        <taxon>Tracheophyta</taxon>
        <taxon>Spermatophyta</taxon>
        <taxon>Magnoliopsida</taxon>
        <taxon>Liliopsida</taxon>
        <taxon>Poales</taxon>
        <taxon>Poaceae</taxon>
        <taxon>PACMAD clade</taxon>
        <taxon>Panicoideae</taxon>
        <taxon>Panicodae</taxon>
        <taxon>Paniceae</taxon>
        <taxon>Panicinae</taxon>
        <taxon>Panicum</taxon>
        <taxon>Panicum sect. Panicum</taxon>
    </lineage>
</organism>
<dbReference type="STRING" id="4540.A0A3L6RTJ5"/>
<protein>
    <submittedName>
        <fullName evidence="2">Uncharacterized protein</fullName>
    </submittedName>
</protein>
<dbReference type="PANTHER" id="PTHR34835:SF60">
    <property type="entry name" value="OS10G0490300 PROTEIN"/>
    <property type="match status" value="1"/>
</dbReference>
<gene>
    <name evidence="2" type="ORF">C2845_PM11G01480</name>
</gene>
<dbReference type="PANTHER" id="PTHR34835">
    <property type="entry name" value="OS07G0283600 PROTEIN-RELATED"/>
    <property type="match status" value="1"/>
</dbReference>
<keyword evidence="3" id="KW-1185">Reference proteome</keyword>
<proteinExistence type="predicted"/>
<comment type="caution">
    <text evidence="2">The sequence shown here is derived from an EMBL/GenBank/DDBJ whole genome shotgun (WGS) entry which is preliminary data.</text>
</comment>